<evidence type="ECO:0000256" key="1">
    <source>
        <dbReference type="SAM" id="MobiDB-lite"/>
    </source>
</evidence>
<feature type="signal peptide" evidence="2">
    <location>
        <begin position="1"/>
        <end position="30"/>
    </location>
</feature>
<proteinExistence type="predicted"/>
<keyword evidence="4" id="KW-1185">Reference proteome</keyword>
<organism evidence="3 4">
    <name type="scientific">Nocardia carnea</name>
    <dbReference type="NCBI Taxonomy" id="37328"/>
    <lineage>
        <taxon>Bacteria</taxon>
        <taxon>Bacillati</taxon>
        <taxon>Actinomycetota</taxon>
        <taxon>Actinomycetes</taxon>
        <taxon>Mycobacteriales</taxon>
        <taxon>Nocardiaceae</taxon>
        <taxon>Nocardia</taxon>
    </lineage>
</organism>
<feature type="compositionally biased region" description="Low complexity" evidence="1">
    <location>
        <begin position="215"/>
        <end position="254"/>
    </location>
</feature>
<gene>
    <name evidence="3" type="ORF">ACH4WX_21755</name>
</gene>
<dbReference type="Proteomes" id="UP001611263">
    <property type="component" value="Unassembled WGS sequence"/>
</dbReference>
<reference evidence="3 4" key="1">
    <citation type="submission" date="2024-10" db="EMBL/GenBank/DDBJ databases">
        <title>The Natural Products Discovery Center: Release of the First 8490 Sequenced Strains for Exploring Actinobacteria Biosynthetic Diversity.</title>
        <authorList>
            <person name="Kalkreuter E."/>
            <person name="Kautsar S.A."/>
            <person name="Yang D."/>
            <person name="Bader C.D."/>
            <person name="Teijaro C.N."/>
            <person name="Fluegel L."/>
            <person name="Davis C.M."/>
            <person name="Simpson J.R."/>
            <person name="Lauterbach L."/>
            <person name="Steele A.D."/>
            <person name="Gui C."/>
            <person name="Meng S."/>
            <person name="Li G."/>
            <person name="Viehrig K."/>
            <person name="Ye F."/>
            <person name="Su P."/>
            <person name="Kiefer A.F."/>
            <person name="Nichols A."/>
            <person name="Cepeda A.J."/>
            <person name="Yan W."/>
            <person name="Fan B."/>
            <person name="Jiang Y."/>
            <person name="Adhikari A."/>
            <person name="Zheng C.-J."/>
            <person name="Schuster L."/>
            <person name="Cowan T.M."/>
            <person name="Smanski M.J."/>
            <person name="Chevrette M.G."/>
            <person name="De Carvalho L.P.S."/>
            <person name="Shen B."/>
        </authorList>
    </citation>
    <scope>NUCLEOTIDE SEQUENCE [LARGE SCALE GENOMIC DNA]</scope>
    <source>
        <strain evidence="3 4">NPDC020568</strain>
    </source>
</reference>
<evidence type="ECO:0000256" key="2">
    <source>
        <dbReference type="SAM" id="SignalP"/>
    </source>
</evidence>
<protein>
    <recommendedName>
        <fullName evidence="5">Secreted protein</fullName>
    </recommendedName>
</protein>
<feature type="chain" id="PRO_5045499017" description="Secreted protein" evidence="2">
    <location>
        <begin position="31"/>
        <end position="254"/>
    </location>
</feature>
<accession>A0ABW7TQM2</accession>
<dbReference type="EMBL" id="JBIRUQ010000005">
    <property type="protein sequence ID" value="MFI1463352.1"/>
    <property type="molecule type" value="Genomic_DNA"/>
</dbReference>
<evidence type="ECO:0000313" key="4">
    <source>
        <dbReference type="Proteomes" id="UP001611263"/>
    </source>
</evidence>
<evidence type="ECO:0008006" key="5">
    <source>
        <dbReference type="Google" id="ProtNLM"/>
    </source>
</evidence>
<sequence length="254" mass="24837">MHNRIVARTAAAAAALGIGAALTFTTPAAAAPEPEPTPGETALTALTEQAAADPAARPGVDALRSYHDIVAASEISNISAYAPFVYAAPTFGCGSNGVITTTFAAATANGPSINLSGTPGTLTFHATPRHSGIAQASGLVVAWININNGRSGLDTLSDVTEFGTASLSRTVDSGPGTVLASMWGTVSYPGALCVMTPTVGLFSVPDLPPAPAVPAPDAAAPQAPAPQSAPAAPAQPGAPASEAGPAQEPAAAPA</sequence>
<feature type="region of interest" description="Disordered" evidence="1">
    <location>
        <begin position="208"/>
        <end position="254"/>
    </location>
</feature>
<comment type="caution">
    <text evidence="3">The sequence shown here is derived from an EMBL/GenBank/DDBJ whole genome shotgun (WGS) entry which is preliminary data.</text>
</comment>
<name>A0ABW7TQM2_9NOCA</name>
<evidence type="ECO:0000313" key="3">
    <source>
        <dbReference type="EMBL" id="MFI1463352.1"/>
    </source>
</evidence>
<dbReference type="GeneID" id="93506782"/>
<keyword evidence="2" id="KW-0732">Signal</keyword>
<dbReference type="RefSeq" id="WP_063820616.1">
    <property type="nucleotide sequence ID" value="NZ_JBIRUQ010000005.1"/>
</dbReference>